<dbReference type="OrthoDB" id="3471201at2759"/>
<dbReference type="InterPro" id="IPR027417">
    <property type="entry name" value="P-loop_NTPase"/>
</dbReference>
<keyword evidence="2" id="KW-1185">Reference proteome</keyword>
<dbReference type="GeneID" id="90967996"/>
<dbReference type="RefSeq" id="XP_065987249.1">
    <property type="nucleotide sequence ID" value="XM_066131095.1"/>
</dbReference>
<dbReference type="KEGG" id="mbrn:90967996"/>
<accession>A0A7D5YTP0</accession>
<dbReference type="Proteomes" id="UP000510686">
    <property type="component" value="Chromosome 4"/>
</dbReference>
<protein>
    <submittedName>
        <fullName evidence="1">Uncharacterized protein</fullName>
    </submittedName>
</protein>
<sequence>MRVVPAFWGFDPAPISPHYKTGLIICGFPGIGKSELADQPLLVPDYRIIELDSAGFFSFHGSANFVAEYCKALKEACQRNTIVLASTHDEVLDQLSLQPLPIVLLHPRWWEKDQWIARLQSRGASDALVNLVQNDWYTLMDNFTRFTNFFAYSIASDANLLQIIEEMVTGILDHLEVLGREIGAEGG</sequence>
<reference evidence="1 2" key="1">
    <citation type="submission" date="2020-07" db="EMBL/GenBank/DDBJ databases">
        <title>Telomere length de novo assembly of all 7 chromosomes of the fungus, Metarhizium brunneum, using a novel assembly pipeline.</title>
        <authorList>
            <person name="Saud z."/>
            <person name="Kortsinoglou A."/>
            <person name="Kouvelis V.N."/>
            <person name="Butt T.M."/>
        </authorList>
    </citation>
    <scope>NUCLEOTIDE SEQUENCE [LARGE SCALE GENOMIC DNA]</scope>
    <source>
        <strain evidence="1 2">4556</strain>
    </source>
</reference>
<gene>
    <name evidence="1" type="ORF">G6M90_00g078880</name>
</gene>
<evidence type="ECO:0000313" key="2">
    <source>
        <dbReference type="Proteomes" id="UP000510686"/>
    </source>
</evidence>
<dbReference type="SUPFAM" id="SSF52540">
    <property type="entry name" value="P-loop containing nucleoside triphosphate hydrolases"/>
    <property type="match status" value="1"/>
</dbReference>
<name>A0A7D5YTP0_9HYPO</name>
<dbReference type="AlphaFoldDB" id="A0A7D5YTP0"/>
<proteinExistence type="predicted"/>
<organism evidence="1 2">
    <name type="scientific">Metarhizium brunneum</name>
    <dbReference type="NCBI Taxonomy" id="500148"/>
    <lineage>
        <taxon>Eukaryota</taxon>
        <taxon>Fungi</taxon>
        <taxon>Dikarya</taxon>
        <taxon>Ascomycota</taxon>
        <taxon>Pezizomycotina</taxon>
        <taxon>Sordariomycetes</taxon>
        <taxon>Hypocreomycetidae</taxon>
        <taxon>Hypocreales</taxon>
        <taxon>Clavicipitaceae</taxon>
        <taxon>Metarhizium</taxon>
    </lineage>
</organism>
<dbReference type="EMBL" id="CP058935">
    <property type="protein sequence ID" value="QLI71460.1"/>
    <property type="molecule type" value="Genomic_DNA"/>
</dbReference>
<evidence type="ECO:0000313" key="1">
    <source>
        <dbReference type="EMBL" id="QLI71460.1"/>
    </source>
</evidence>